<dbReference type="InterPro" id="IPR004622">
    <property type="entry name" value="DNA_pol_HolB"/>
</dbReference>
<accession>A0ABW3DCS3</accession>
<dbReference type="PANTHER" id="PTHR11669">
    <property type="entry name" value="REPLICATION FACTOR C / DNA POLYMERASE III GAMMA-TAU SUBUNIT"/>
    <property type="match status" value="1"/>
</dbReference>
<dbReference type="EMBL" id="JBHTIU010000044">
    <property type="protein sequence ID" value="MFD0870369.1"/>
    <property type="molecule type" value="Genomic_DNA"/>
</dbReference>
<protein>
    <submittedName>
        <fullName evidence="1">DNA polymerase III subunit delta</fullName>
        <ecNumber evidence="1">2.7.7.7</ecNumber>
    </submittedName>
</protein>
<dbReference type="GO" id="GO:0003887">
    <property type="term" value="F:DNA-directed DNA polymerase activity"/>
    <property type="evidence" value="ECO:0007669"/>
    <property type="project" value="UniProtKB-EC"/>
</dbReference>
<organism evidence="1 2">
    <name type="scientific">Paenibacillus residui</name>
    <dbReference type="NCBI Taxonomy" id="629724"/>
    <lineage>
        <taxon>Bacteria</taxon>
        <taxon>Bacillati</taxon>
        <taxon>Bacillota</taxon>
        <taxon>Bacilli</taxon>
        <taxon>Bacillales</taxon>
        <taxon>Paenibacillaceae</taxon>
        <taxon>Paenibacillus</taxon>
    </lineage>
</organism>
<dbReference type="InterPro" id="IPR027417">
    <property type="entry name" value="P-loop_NTPase"/>
</dbReference>
<evidence type="ECO:0000313" key="2">
    <source>
        <dbReference type="Proteomes" id="UP001597120"/>
    </source>
</evidence>
<dbReference type="RefSeq" id="WP_144936671.1">
    <property type="nucleotide sequence ID" value="NZ_JBHTIU010000044.1"/>
</dbReference>
<dbReference type="NCBIfam" id="TIGR00678">
    <property type="entry name" value="holB"/>
    <property type="match status" value="1"/>
</dbReference>
<keyword evidence="1" id="KW-0808">Transferase</keyword>
<proteinExistence type="predicted"/>
<dbReference type="SUPFAM" id="SSF52540">
    <property type="entry name" value="P-loop containing nucleoside triphosphate hydrolases"/>
    <property type="match status" value="1"/>
</dbReference>
<reference evidence="2" key="1">
    <citation type="journal article" date="2019" name="Int. J. Syst. Evol. Microbiol.">
        <title>The Global Catalogue of Microorganisms (GCM) 10K type strain sequencing project: providing services to taxonomists for standard genome sequencing and annotation.</title>
        <authorList>
            <consortium name="The Broad Institute Genomics Platform"/>
            <consortium name="The Broad Institute Genome Sequencing Center for Infectious Disease"/>
            <person name="Wu L."/>
            <person name="Ma J."/>
        </authorList>
    </citation>
    <scope>NUCLEOTIDE SEQUENCE [LARGE SCALE GENOMIC DNA]</scope>
    <source>
        <strain evidence="2">CCUG 57263</strain>
    </source>
</reference>
<dbReference type="Pfam" id="PF13177">
    <property type="entry name" value="DNA_pol3_delta2"/>
    <property type="match status" value="1"/>
</dbReference>
<dbReference type="Gene3D" id="3.40.50.300">
    <property type="entry name" value="P-loop containing nucleotide triphosphate hydrolases"/>
    <property type="match status" value="1"/>
</dbReference>
<sequence>MSFQAIAGQAQAKRILQNGLRSGRLSHAYIFSGPSGSGRREMAKELAKALYCSELVDDSCGHCLNCRKVDHNNHPDVVWIEPDGASIKIDQIRELQKEFAYRATASQTKIYVLNEADRMTVQAANSLLKFLEEPLTDIIAVLITENGHALLPTIQSRAQWISFVPASPLEMSSILIEEGLSPILVSPAVHLAAGVHAARELVSAEWFAEARNTVLQLAKESLTKLPHAMITLQQKVFKSKLNEHIDILMDLWMLWLKDMVRLSSGHKENIVYIDQADWMSPLAFSREVGFWITGMERAVDVRKRIRFNANPQLTLEKWMIDLQGG</sequence>
<keyword evidence="2" id="KW-1185">Reference proteome</keyword>
<dbReference type="Proteomes" id="UP001597120">
    <property type="component" value="Unassembled WGS sequence"/>
</dbReference>
<dbReference type="EC" id="2.7.7.7" evidence="1"/>
<evidence type="ECO:0000313" key="1">
    <source>
        <dbReference type="EMBL" id="MFD0870369.1"/>
    </source>
</evidence>
<keyword evidence="1" id="KW-0548">Nucleotidyltransferase</keyword>
<dbReference type="PANTHER" id="PTHR11669:SF8">
    <property type="entry name" value="DNA POLYMERASE III SUBUNIT DELTA"/>
    <property type="match status" value="1"/>
</dbReference>
<comment type="caution">
    <text evidence="1">The sequence shown here is derived from an EMBL/GenBank/DDBJ whole genome shotgun (WGS) entry which is preliminary data.</text>
</comment>
<gene>
    <name evidence="1" type="primary">holB</name>
    <name evidence="1" type="ORF">ACFQ03_14520</name>
</gene>
<name>A0ABW3DCS3_9BACL</name>
<dbReference type="InterPro" id="IPR050238">
    <property type="entry name" value="DNA_Rep/Repair_Clamp_Loader"/>
</dbReference>